<proteinExistence type="predicted"/>
<sequence length="175" mass="19403">MLFKHLKIFLIFLTISTAASTNGAIECAPPISGRAPLSFSACRLAVSEFINRHPGGLFDEYYLTRKKDPGKYYIRCPYVIENDGCVFTLDYKKPFGSSVQLELRPDRSGEAAMKLARECVRQEGVDGGNITWTGFDSKIRITLAHTEMPYSGPGPYANLSSIGDGNETIVVNQRR</sequence>
<gene>
    <name evidence="2" type="ORF">ABVK25_008693</name>
</gene>
<feature type="chain" id="PRO_5045319999" evidence="1">
    <location>
        <begin position="19"/>
        <end position="175"/>
    </location>
</feature>
<evidence type="ECO:0000313" key="3">
    <source>
        <dbReference type="Proteomes" id="UP001590951"/>
    </source>
</evidence>
<dbReference type="Proteomes" id="UP001590951">
    <property type="component" value="Unassembled WGS sequence"/>
</dbReference>
<evidence type="ECO:0000313" key="2">
    <source>
        <dbReference type="EMBL" id="KAL2051099.1"/>
    </source>
</evidence>
<evidence type="ECO:0000256" key="1">
    <source>
        <dbReference type="SAM" id="SignalP"/>
    </source>
</evidence>
<reference evidence="2 3" key="1">
    <citation type="submission" date="2024-09" db="EMBL/GenBank/DDBJ databases">
        <title>Rethinking Asexuality: The Enigmatic Case of Functional Sexual Genes in Lepraria (Stereocaulaceae).</title>
        <authorList>
            <person name="Doellman M."/>
            <person name="Sun Y."/>
            <person name="Barcenas-Pena A."/>
            <person name="Lumbsch H.T."/>
            <person name="Grewe F."/>
        </authorList>
    </citation>
    <scope>NUCLEOTIDE SEQUENCE [LARGE SCALE GENOMIC DNA]</scope>
    <source>
        <strain evidence="2 3">Grewe 0041</strain>
    </source>
</reference>
<accession>A0ABR4AZS9</accession>
<keyword evidence="3" id="KW-1185">Reference proteome</keyword>
<name>A0ABR4AZS9_9LECA</name>
<dbReference type="EMBL" id="JBHFEH010000039">
    <property type="protein sequence ID" value="KAL2051099.1"/>
    <property type="molecule type" value="Genomic_DNA"/>
</dbReference>
<protein>
    <submittedName>
        <fullName evidence="2">Uncharacterized protein</fullName>
    </submittedName>
</protein>
<feature type="signal peptide" evidence="1">
    <location>
        <begin position="1"/>
        <end position="18"/>
    </location>
</feature>
<keyword evidence="1" id="KW-0732">Signal</keyword>
<organism evidence="2 3">
    <name type="scientific">Lepraria finkii</name>
    <dbReference type="NCBI Taxonomy" id="1340010"/>
    <lineage>
        <taxon>Eukaryota</taxon>
        <taxon>Fungi</taxon>
        <taxon>Dikarya</taxon>
        <taxon>Ascomycota</taxon>
        <taxon>Pezizomycotina</taxon>
        <taxon>Lecanoromycetes</taxon>
        <taxon>OSLEUM clade</taxon>
        <taxon>Lecanoromycetidae</taxon>
        <taxon>Lecanorales</taxon>
        <taxon>Lecanorineae</taxon>
        <taxon>Stereocaulaceae</taxon>
        <taxon>Lepraria</taxon>
    </lineage>
</organism>
<comment type="caution">
    <text evidence="2">The sequence shown here is derived from an EMBL/GenBank/DDBJ whole genome shotgun (WGS) entry which is preliminary data.</text>
</comment>